<keyword evidence="1" id="KW-0285">Flavoprotein</keyword>
<dbReference type="EMBL" id="JACHFW010000007">
    <property type="protein sequence ID" value="MBB5264929.1"/>
    <property type="molecule type" value="Genomic_DNA"/>
</dbReference>
<dbReference type="AlphaFoldDB" id="A0A7W8HAJ8"/>
<dbReference type="RefSeq" id="WP_183774049.1">
    <property type="nucleotide sequence ID" value="NZ_CAWVEG010000126.1"/>
</dbReference>
<dbReference type="InterPro" id="IPR029039">
    <property type="entry name" value="Flavoprotein-like_sf"/>
</dbReference>
<protein>
    <submittedName>
        <fullName evidence="4">Multimeric flavodoxin WrbA</fullName>
    </submittedName>
</protein>
<comment type="caution">
    <text evidence="4">The sequence shown here is derived from an EMBL/GenBank/DDBJ whole genome shotgun (WGS) entry which is preliminary data.</text>
</comment>
<keyword evidence="2" id="KW-0288">FMN</keyword>
<dbReference type="InterPro" id="IPR005025">
    <property type="entry name" value="FMN_Rdtase-like_dom"/>
</dbReference>
<dbReference type="PANTHER" id="PTHR43278:SF2">
    <property type="entry name" value="IRON-SULFUR FLAVOPROTEIN"/>
    <property type="match status" value="1"/>
</dbReference>
<dbReference type="Gene3D" id="3.40.50.360">
    <property type="match status" value="1"/>
</dbReference>
<dbReference type="Pfam" id="PF03358">
    <property type="entry name" value="FMN_red"/>
    <property type="match status" value="1"/>
</dbReference>
<evidence type="ECO:0000259" key="3">
    <source>
        <dbReference type="Pfam" id="PF03358"/>
    </source>
</evidence>
<dbReference type="SUPFAM" id="SSF52218">
    <property type="entry name" value="Flavoproteins"/>
    <property type="match status" value="1"/>
</dbReference>
<evidence type="ECO:0000256" key="1">
    <source>
        <dbReference type="ARBA" id="ARBA00022630"/>
    </source>
</evidence>
<name>A0A7W8HAJ8_9FIRM</name>
<dbReference type="GO" id="GO:0016491">
    <property type="term" value="F:oxidoreductase activity"/>
    <property type="evidence" value="ECO:0007669"/>
    <property type="project" value="InterPro"/>
</dbReference>
<dbReference type="Proteomes" id="UP000543642">
    <property type="component" value="Unassembled WGS sequence"/>
</dbReference>
<proteinExistence type="predicted"/>
<dbReference type="InterPro" id="IPR051796">
    <property type="entry name" value="ISF_SsuE-like"/>
</dbReference>
<feature type="domain" description="NADPH-dependent FMN reductase-like" evidence="3">
    <location>
        <begin position="1"/>
        <end position="170"/>
    </location>
</feature>
<reference evidence="4 5" key="1">
    <citation type="submission" date="2020-08" db="EMBL/GenBank/DDBJ databases">
        <title>Genomic Encyclopedia of Type Strains, Phase IV (KMG-IV): sequencing the most valuable type-strain genomes for metagenomic binning, comparative biology and taxonomic classification.</title>
        <authorList>
            <person name="Goeker M."/>
        </authorList>
    </citation>
    <scope>NUCLEOTIDE SEQUENCE [LARGE SCALE GENOMIC DNA]</scope>
    <source>
        <strain evidence="4 5">DSM 106146</strain>
    </source>
</reference>
<organism evidence="4 5">
    <name type="scientific">Catenibacillus scindens</name>
    <dbReference type="NCBI Taxonomy" id="673271"/>
    <lineage>
        <taxon>Bacteria</taxon>
        <taxon>Bacillati</taxon>
        <taxon>Bacillota</taxon>
        <taxon>Clostridia</taxon>
        <taxon>Lachnospirales</taxon>
        <taxon>Lachnospiraceae</taxon>
        <taxon>Catenibacillus</taxon>
    </lineage>
</organism>
<sequence>MKILAISMGRKNKNCDILAKQALMAAEKAGADVQFMNTMNMNITHCRGCGACSASRDKGGQIKCILKDDYLTMENAVLDADGIILVAPVYSLAPTGQLKNFIDRFGAAHDLSSATVEQEKRIAEGKTGDELLDERLFRKKYVAYISVGGAHTPNWVSMGLPNMYMFGMSTAMKTVGQINAYDMGRMTNPVFHPDFMEKVAGLGKHLAESVGKEYDDVTWYGEEGVCPVCHNNLLSYIPGKGTEVECPLCGTYGKLEVVDGQIKVTFSDDEKKRARNTITGLYEHHYELKDMMTYIMKNLEIHKDDMNDLLKPYFDYKPEYKD</sequence>
<accession>A0A7W8HAJ8</accession>
<evidence type="ECO:0000256" key="2">
    <source>
        <dbReference type="ARBA" id="ARBA00022643"/>
    </source>
</evidence>
<keyword evidence="5" id="KW-1185">Reference proteome</keyword>
<evidence type="ECO:0000313" key="4">
    <source>
        <dbReference type="EMBL" id="MBB5264929.1"/>
    </source>
</evidence>
<dbReference type="PANTHER" id="PTHR43278">
    <property type="entry name" value="NAD(P)H-DEPENDENT FMN-CONTAINING OXIDOREDUCTASE YWQN-RELATED"/>
    <property type="match status" value="1"/>
</dbReference>
<evidence type="ECO:0000313" key="5">
    <source>
        <dbReference type="Proteomes" id="UP000543642"/>
    </source>
</evidence>
<gene>
    <name evidence="4" type="ORF">HNP82_002068</name>
</gene>